<protein>
    <submittedName>
        <fullName evidence="7">RNA polymerase subunit sigma-70</fullName>
    </submittedName>
</protein>
<feature type="domain" description="RNA polymerase sigma-70 region 2" evidence="5">
    <location>
        <begin position="25"/>
        <end position="85"/>
    </location>
</feature>
<sequence length="228" mass="24685">MTAAPPAAPSSRVSDLEGAATVFLAERTRLLRIAQRVVGDRAAAEDVVQDAWLRWQRTDHAQIQNPAAFLTTATTHLAINVVQSARYRHEAPTEELRIAVVAETDPAARAERSAENAALLGHLMSRLSPSELAAYLLRKAFEYPYEELAAVLGTNAPHARQLVRRAHVALIANARHRVDRAAHQDLVAAFAGAASGDLGPLEDLLKSRTGRAARCTRRRMPRGVASAA</sequence>
<feature type="domain" description="RNA polymerase sigma factor 70 region 4 type 2" evidence="6">
    <location>
        <begin position="120"/>
        <end position="166"/>
    </location>
</feature>
<keyword evidence="4" id="KW-0804">Transcription</keyword>
<dbReference type="KEGG" id="nano:G5V58_04060"/>
<keyword evidence="3" id="KW-0731">Sigma factor</keyword>
<dbReference type="InterPro" id="IPR007627">
    <property type="entry name" value="RNA_pol_sigma70_r2"/>
</dbReference>
<dbReference type="PANTHER" id="PTHR30173:SF36">
    <property type="entry name" value="ECF RNA POLYMERASE SIGMA FACTOR SIGJ"/>
    <property type="match status" value="1"/>
</dbReference>
<evidence type="ECO:0000313" key="7">
    <source>
        <dbReference type="EMBL" id="QIG45744.1"/>
    </source>
</evidence>
<dbReference type="GO" id="GO:0003677">
    <property type="term" value="F:DNA binding"/>
    <property type="evidence" value="ECO:0007669"/>
    <property type="project" value="InterPro"/>
</dbReference>
<dbReference type="GO" id="GO:0006352">
    <property type="term" value="P:DNA-templated transcription initiation"/>
    <property type="evidence" value="ECO:0007669"/>
    <property type="project" value="InterPro"/>
</dbReference>
<evidence type="ECO:0000259" key="5">
    <source>
        <dbReference type="Pfam" id="PF04542"/>
    </source>
</evidence>
<dbReference type="EMBL" id="CP049257">
    <property type="protein sequence ID" value="QIG45744.1"/>
    <property type="molecule type" value="Genomic_DNA"/>
</dbReference>
<evidence type="ECO:0000259" key="6">
    <source>
        <dbReference type="Pfam" id="PF08281"/>
    </source>
</evidence>
<evidence type="ECO:0000256" key="3">
    <source>
        <dbReference type="ARBA" id="ARBA00023082"/>
    </source>
</evidence>
<evidence type="ECO:0000256" key="4">
    <source>
        <dbReference type="ARBA" id="ARBA00023163"/>
    </source>
</evidence>
<dbReference type="InterPro" id="IPR013324">
    <property type="entry name" value="RNA_pol_sigma_r3/r4-like"/>
</dbReference>
<reference evidence="7 8" key="1">
    <citation type="submission" date="2020-02" db="EMBL/GenBank/DDBJ databases">
        <title>Full genome sequence of Nocardioides sp. R-3366.</title>
        <authorList>
            <person name="Im W.-T."/>
        </authorList>
    </citation>
    <scope>NUCLEOTIDE SEQUENCE [LARGE SCALE GENOMIC DNA]</scope>
    <source>
        <strain evidence="7 8">R-3366</strain>
    </source>
</reference>
<dbReference type="PANTHER" id="PTHR30173">
    <property type="entry name" value="SIGMA 19 FACTOR"/>
    <property type="match status" value="1"/>
</dbReference>
<dbReference type="Pfam" id="PF08281">
    <property type="entry name" value="Sigma70_r4_2"/>
    <property type="match status" value="1"/>
</dbReference>
<accession>A0A6G6WKI3</accession>
<dbReference type="Pfam" id="PF04542">
    <property type="entry name" value="Sigma70_r2"/>
    <property type="match status" value="1"/>
</dbReference>
<evidence type="ECO:0000313" key="8">
    <source>
        <dbReference type="Proteomes" id="UP000502996"/>
    </source>
</evidence>
<dbReference type="Proteomes" id="UP000502996">
    <property type="component" value="Chromosome"/>
</dbReference>
<comment type="similarity">
    <text evidence="1">Belongs to the sigma-70 factor family. ECF subfamily.</text>
</comment>
<dbReference type="InterPro" id="IPR013325">
    <property type="entry name" value="RNA_pol_sigma_r2"/>
</dbReference>
<evidence type="ECO:0000256" key="1">
    <source>
        <dbReference type="ARBA" id="ARBA00010641"/>
    </source>
</evidence>
<gene>
    <name evidence="7" type="ORF">G5V58_04060</name>
</gene>
<keyword evidence="2" id="KW-0805">Transcription regulation</keyword>
<proteinExistence type="inferred from homology"/>
<organism evidence="7 8">
    <name type="scientific">Nocardioides anomalus</name>
    <dbReference type="NCBI Taxonomy" id="2712223"/>
    <lineage>
        <taxon>Bacteria</taxon>
        <taxon>Bacillati</taxon>
        <taxon>Actinomycetota</taxon>
        <taxon>Actinomycetes</taxon>
        <taxon>Propionibacteriales</taxon>
        <taxon>Nocardioidaceae</taxon>
        <taxon>Nocardioides</taxon>
    </lineage>
</organism>
<dbReference type="GO" id="GO:0016987">
    <property type="term" value="F:sigma factor activity"/>
    <property type="evidence" value="ECO:0007669"/>
    <property type="project" value="UniProtKB-KW"/>
</dbReference>
<evidence type="ECO:0000256" key="2">
    <source>
        <dbReference type="ARBA" id="ARBA00023015"/>
    </source>
</evidence>
<keyword evidence="8" id="KW-1185">Reference proteome</keyword>
<dbReference type="SUPFAM" id="SSF88659">
    <property type="entry name" value="Sigma3 and sigma4 domains of RNA polymerase sigma factors"/>
    <property type="match status" value="1"/>
</dbReference>
<dbReference type="SUPFAM" id="SSF88946">
    <property type="entry name" value="Sigma2 domain of RNA polymerase sigma factors"/>
    <property type="match status" value="1"/>
</dbReference>
<dbReference type="RefSeq" id="WP_165238623.1">
    <property type="nucleotide sequence ID" value="NZ_CP049257.1"/>
</dbReference>
<dbReference type="AlphaFoldDB" id="A0A6G6WKI3"/>
<name>A0A6G6WKI3_9ACTN</name>
<dbReference type="InterPro" id="IPR013249">
    <property type="entry name" value="RNA_pol_sigma70_r4_t2"/>
</dbReference>
<dbReference type="InterPro" id="IPR036388">
    <property type="entry name" value="WH-like_DNA-bd_sf"/>
</dbReference>
<dbReference type="Gene3D" id="1.10.10.10">
    <property type="entry name" value="Winged helix-like DNA-binding domain superfamily/Winged helix DNA-binding domain"/>
    <property type="match status" value="1"/>
</dbReference>
<dbReference type="Gene3D" id="1.10.1740.10">
    <property type="match status" value="1"/>
</dbReference>
<dbReference type="InterPro" id="IPR052704">
    <property type="entry name" value="ECF_Sigma-70_Domain"/>
</dbReference>